<feature type="region of interest" description="Disordered" evidence="1">
    <location>
        <begin position="1"/>
        <end position="27"/>
    </location>
</feature>
<dbReference type="STRING" id="1777144.AWB83_00901"/>
<proteinExistence type="predicted"/>
<keyword evidence="3" id="KW-1185">Reference proteome</keyword>
<name>A0A157ZQC6_9BURK</name>
<sequence>MAQQPPLNPGDEAEPGVPGTGEDLCPDCNGSGKLDGADCKTCGGTGKVTQGIGGG</sequence>
<organism evidence="2 3">
    <name type="scientific">Caballeronia ptereochthonis</name>
    <dbReference type="NCBI Taxonomy" id="1777144"/>
    <lineage>
        <taxon>Bacteria</taxon>
        <taxon>Pseudomonadati</taxon>
        <taxon>Pseudomonadota</taxon>
        <taxon>Betaproteobacteria</taxon>
        <taxon>Burkholderiales</taxon>
        <taxon>Burkholderiaceae</taxon>
        <taxon>Caballeronia</taxon>
    </lineage>
</organism>
<evidence type="ECO:0000313" key="3">
    <source>
        <dbReference type="Proteomes" id="UP000054978"/>
    </source>
</evidence>
<dbReference type="InterPro" id="IPR036410">
    <property type="entry name" value="HSP_DnaJ_Cys-rich_dom_sf"/>
</dbReference>
<dbReference type="RefSeq" id="WP_167389065.1">
    <property type="nucleotide sequence ID" value="NZ_FCOB02000003.1"/>
</dbReference>
<evidence type="ECO:0000313" key="2">
    <source>
        <dbReference type="EMBL" id="SAK47724.1"/>
    </source>
</evidence>
<evidence type="ECO:0000256" key="1">
    <source>
        <dbReference type="SAM" id="MobiDB-lite"/>
    </source>
</evidence>
<comment type="caution">
    <text evidence="2">The sequence shown here is derived from an EMBL/GenBank/DDBJ whole genome shotgun (WGS) entry which is preliminary data.</text>
</comment>
<reference evidence="2" key="1">
    <citation type="submission" date="2016-01" db="EMBL/GenBank/DDBJ databases">
        <authorList>
            <person name="Peeters C."/>
        </authorList>
    </citation>
    <scope>NUCLEOTIDE SEQUENCE [LARGE SCALE GENOMIC DNA]</scope>
    <source>
        <strain evidence="2">LMG 29326</strain>
    </source>
</reference>
<evidence type="ECO:0008006" key="4">
    <source>
        <dbReference type="Google" id="ProtNLM"/>
    </source>
</evidence>
<dbReference type="Proteomes" id="UP000054978">
    <property type="component" value="Unassembled WGS sequence"/>
</dbReference>
<dbReference type="EMBL" id="FCOB02000003">
    <property type="protein sequence ID" value="SAK47724.1"/>
    <property type="molecule type" value="Genomic_DNA"/>
</dbReference>
<gene>
    <name evidence="2" type="ORF">AWB83_00901</name>
</gene>
<dbReference type="SUPFAM" id="SSF57938">
    <property type="entry name" value="DnaJ/Hsp40 cysteine-rich domain"/>
    <property type="match status" value="1"/>
</dbReference>
<protein>
    <recommendedName>
        <fullName evidence="4">Chaperone protein DnaJ</fullName>
    </recommendedName>
</protein>
<accession>A0A157ZQC6</accession>
<dbReference type="Gene3D" id="6.20.20.10">
    <property type="match status" value="1"/>
</dbReference>
<dbReference type="AlphaFoldDB" id="A0A157ZQC6"/>